<dbReference type="Proteomes" id="UP000007437">
    <property type="component" value="Plasmid pBRH01"/>
</dbReference>
<dbReference type="AlphaFoldDB" id="E5AUE2"/>
<feature type="domain" description="SpoVT-AbrB" evidence="3">
    <location>
        <begin position="44"/>
        <end position="86"/>
    </location>
</feature>
<dbReference type="InterPro" id="IPR007159">
    <property type="entry name" value="SpoVT-AbrB_dom"/>
</dbReference>
<dbReference type="NCBIfam" id="NF040493">
    <property type="entry name" value="TA_anti_VapB"/>
    <property type="match status" value="1"/>
</dbReference>
<accession>E5AUE2</accession>
<dbReference type="PROSITE" id="PS51740">
    <property type="entry name" value="SPOVT_ABRB"/>
    <property type="match status" value="1"/>
</dbReference>
<geneLocation type="plasmid" evidence="4 5">
    <name>pBRH01</name>
</geneLocation>
<evidence type="ECO:0000313" key="4">
    <source>
        <dbReference type="EMBL" id="CBW76716.1"/>
    </source>
</evidence>
<dbReference type="InterPro" id="IPR051734">
    <property type="entry name" value="VapB_TA_antitoxins"/>
</dbReference>
<evidence type="ECO:0000256" key="1">
    <source>
        <dbReference type="ARBA" id="ARBA00007924"/>
    </source>
</evidence>
<dbReference type="PANTHER" id="PTHR37550:SF3">
    <property type="entry name" value="ANTITOXIN VAPB1"/>
    <property type="match status" value="1"/>
</dbReference>
<dbReference type="InterPro" id="IPR037914">
    <property type="entry name" value="SpoVT-AbrB_sf"/>
</dbReference>
<comment type="similarity">
    <text evidence="1">Belongs to the VapB family.</text>
</comment>
<dbReference type="InterPro" id="IPR047976">
    <property type="entry name" value="Anti_VapB2-like"/>
</dbReference>
<dbReference type="EMBL" id="FR687360">
    <property type="protein sequence ID" value="CBW76716.1"/>
    <property type="molecule type" value="Genomic_DNA"/>
</dbReference>
<dbReference type="KEGG" id="brh:RBRH_01882"/>
<organism evidence="4 5">
    <name type="scientific">Mycetohabitans rhizoxinica (strain DSM 19002 / CIP 109453 / HKI 454)</name>
    <name type="common">Paraburkholderia rhizoxinica</name>
    <dbReference type="NCBI Taxonomy" id="882378"/>
    <lineage>
        <taxon>Bacteria</taxon>
        <taxon>Pseudomonadati</taxon>
        <taxon>Pseudomonadota</taxon>
        <taxon>Betaproteobacteria</taxon>
        <taxon>Burkholderiales</taxon>
        <taxon>Burkholderiaceae</taxon>
        <taxon>Mycetohabitans</taxon>
    </lineage>
</organism>
<dbReference type="SUPFAM" id="SSF89447">
    <property type="entry name" value="AbrB/MazE/MraZ-like"/>
    <property type="match status" value="1"/>
</dbReference>
<protein>
    <submittedName>
        <fullName evidence="4">Virulence-associated protein B</fullName>
    </submittedName>
</protein>
<dbReference type="SMART" id="SM00966">
    <property type="entry name" value="SpoVT_AbrB"/>
    <property type="match status" value="1"/>
</dbReference>
<proteinExistence type="inferred from homology"/>
<gene>
    <name evidence="4" type="ordered locus">RBRH_01882</name>
</gene>
<keyword evidence="4" id="KW-0614">Plasmid</keyword>
<dbReference type="PANTHER" id="PTHR37550">
    <property type="entry name" value="ANTITOXIN VAPB1"/>
    <property type="match status" value="1"/>
</dbReference>
<name>E5AUE2_MYCRK</name>
<evidence type="ECO:0000256" key="2">
    <source>
        <dbReference type="PROSITE-ProRule" id="PRU01076"/>
    </source>
</evidence>
<reference evidence="4 5" key="1">
    <citation type="journal article" date="2011" name="J. Bacteriol.">
        <title>Complete genome sequence of Burkholderia rhizoxinica, an endosymbiont of Rhizopus microsporus.</title>
        <authorList>
            <person name="Lackner G."/>
            <person name="Moebius N."/>
            <person name="Partida-Martinez L."/>
            <person name="Hertweck C."/>
        </authorList>
    </citation>
    <scope>NUCLEOTIDE SEQUENCE [LARGE SCALE GENOMIC DNA]</scope>
    <source>
        <strain evidence="5">DSM 19002 / CIP 109453 / HKI 454</strain>
        <plasmid evidence="4 5">pBRH01</plasmid>
    </source>
</reference>
<keyword evidence="2" id="KW-0238">DNA-binding</keyword>
<evidence type="ECO:0000313" key="5">
    <source>
        <dbReference type="Proteomes" id="UP000007437"/>
    </source>
</evidence>
<dbReference type="GO" id="GO:0003677">
    <property type="term" value="F:DNA binding"/>
    <property type="evidence" value="ECO:0007669"/>
    <property type="project" value="UniProtKB-UniRule"/>
</dbReference>
<dbReference type="Gene3D" id="2.10.260.10">
    <property type="match status" value="1"/>
</dbReference>
<sequence>MTTHDPLKAWSAVAAHVHTRIYIERQIVYSTSTVHTSGTAMHTTRVFKNGNSQAVRIPADLAYDRSDVEIEIERVGDEIRIRPMRRPLTGVLKKFAKFGPDFMAEGRGEQEQAEREGL</sequence>
<dbReference type="eggNOG" id="COG4456">
    <property type="taxonomic scope" value="Bacteria"/>
</dbReference>
<evidence type="ECO:0000259" key="3">
    <source>
        <dbReference type="PROSITE" id="PS51740"/>
    </source>
</evidence>
<dbReference type="Pfam" id="PF04014">
    <property type="entry name" value="MazE_antitoxin"/>
    <property type="match status" value="1"/>
</dbReference>
<dbReference type="HOGENOM" id="CLU_162018_2_0_4"/>